<sequence>MTLVPHIDVEPTKHYRFLRSPHRQEYTPLD</sequence>
<evidence type="ECO:0000313" key="1">
    <source>
        <dbReference type="EMBL" id="ABA97847.1"/>
    </source>
</evidence>
<reference evidence="1" key="2">
    <citation type="submission" date="2005-04" db="EMBL/GenBank/DDBJ databases">
        <authorList>
            <person name="Buell C.R."/>
            <person name="Wing R.A."/>
            <person name="McCombie W.A."/>
            <person name="Ouyang S."/>
        </authorList>
    </citation>
    <scope>NUCLEOTIDE SEQUENCE</scope>
</reference>
<proteinExistence type="predicted"/>
<accession>Q2QT22</accession>
<reference evidence="1" key="3">
    <citation type="submission" date="2006-01" db="EMBL/GenBank/DDBJ databases">
        <authorList>
            <person name="Buell R."/>
        </authorList>
    </citation>
    <scope>NUCLEOTIDE SEQUENCE</scope>
</reference>
<dbReference type="EMBL" id="DP000011">
    <property type="protein sequence ID" value="ABA97847.1"/>
    <property type="molecule type" value="Genomic_DNA"/>
</dbReference>
<dbReference type="AlphaFoldDB" id="Q2QT22"/>
<protein>
    <submittedName>
        <fullName evidence="1">Uncharacterized protein</fullName>
    </submittedName>
</protein>
<reference evidence="1" key="1">
    <citation type="journal article" date="2005" name="BMC Biol.">
        <title>The sequence of rice chromosomes 11 and 12, rich in disease resistance genes and recent gene duplications.</title>
        <authorList>
            <consortium name="The rice chromosomes 11 and 12 sequencing consortia"/>
        </authorList>
    </citation>
    <scope>NUCLEOTIDE SEQUENCE [LARGE SCALE GENOMIC DNA]</scope>
</reference>
<name>Q2QT22_ORYSJ</name>
<gene>
    <name evidence="1" type="ordered locus">LOC_Os12g22129</name>
</gene>
<organism evidence="1">
    <name type="scientific">Oryza sativa subsp. japonica</name>
    <name type="common">Rice</name>
    <dbReference type="NCBI Taxonomy" id="39947"/>
    <lineage>
        <taxon>Eukaryota</taxon>
        <taxon>Viridiplantae</taxon>
        <taxon>Streptophyta</taxon>
        <taxon>Embryophyta</taxon>
        <taxon>Tracheophyta</taxon>
        <taxon>Spermatophyta</taxon>
        <taxon>Magnoliopsida</taxon>
        <taxon>Liliopsida</taxon>
        <taxon>Poales</taxon>
        <taxon>Poaceae</taxon>
        <taxon>BOP clade</taxon>
        <taxon>Oryzoideae</taxon>
        <taxon>Oryzeae</taxon>
        <taxon>Oryzinae</taxon>
        <taxon>Oryza</taxon>
        <taxon>Oryza sativa</taxon>
    </lineage>
</organism>